<evidence type="ECO:0000256" key="1">
    <source>
        <dbReference type="SAM" id="Phobius"/>
    </source>
</evidence>
<dbReference type="Proteomes" id="UP000479293">
    <property type="component" value="Unassembled WGS sequence"/>
</dbReference>
<keyword evidence="1" id="KW-1133">Transmembrane helix</keyword>
<protein>
    <submittedName>
        <fullName evidence="2">Uncharacterized protein</fullName>
    </submittedName>
</protein>
<organism evidence="2 3">
    <name type="scientific">Salmonirosea aquatica</name>
    <dbReference type="NCBI Taxonomy" id="2654236"/>
    <lineage>
        <taxon>Bacteria</taxon>
        <taxon>Pseudomonadati</taxon>
        <taxon>Bacteroidota</taxon>
        <taxon>Cytophagia</taxon>
        <taxon>Cytophagales</taxon>
        <taxon>Spirosomataceae</taxon>
        <taxon>Salmonirosea</taxon>
    </lineage>
</organism>
<name>A0A7C9FNW2_9BACT</name>
<keyword evidence="1" id="KW-0812">Transmembrane</keyword>
<sequence>MLQLLWSALNVALLIYFIVLCFRAAKLIRENSGLFASILFGLGLLSFMGQSGKDKNAKNQVVKQGLTSQDKADPASVRHTYIDLEKSLGNSMALSILYGKDSTGKRVPIDAHSIRNGFVGGLEWVPHRILVNTTADGSDFNYTVDGMLQWKLLGVTVYHQAKKFKKAE</sequence>
<proteinExistence type="predicted"/>
<keyword evidence="1" id="KW-0472">Membrane</keyword>
<dbReference type="RefSeq" id="WP_152757264.1">
    <property type="nucleotide sequence ID" value="NZ_WHLY01000002.1"/>
</dbReference>
<evidence type="ECO:0000313" key="3">
    <source>
        <dbReference type="Proteomes" id="UP000479293"/>
    </source>
</evidence>
<accession>A0A7C9FNW2</accession>
<gene>
    <name evidence="2" type="ORF">GBK04_04605</name>
</gene>
<feature type="transmembrane region" description="Helical" evidence="1">
    <location>
        <begin position="32"/>
        <end position="49"/>
    </location>
</feature>
<evidence type="ECO:0000313" key="2">
    <source>
        <dbReference type="EMBL" id="MPR32649.1"/>
    </source>
</evidence>
<comment type="caution">
    <text evidence="2">The sequence shown here is derived from an EMBL/GenBank/DDBJ whole genome shotgun (WGS) entry which is preliminary data.</text>
</comment>
<reference evidence="2 3" key="1">
    <citation type="submission" date="2019-10" db="EMBL/GenBank/DDBJ databases">
        <title>Draft Genome Sequence of Cytophagaceae sp. SJW1-29.</title>
        <authorList>
            <person name="Choi A."/>
        </authorList>
    </citation>
    <scope>NUCLEOTIDE SEQUENCE [LARGE SCALE GENOMIC DNA]</scope>
    <source>
        <strain evidence="2 3">SJW1-29</strain>
    </source>
</reference>
<keyword evidence="3" id="KW-1185">Reference proteome</keyword>
<dbReference type="EMBL" id="WHLY01000002">
    <property type="protein sequence ID" value="MPR32649.1"/>
    <property type="molecule type" value="Genomic_DNA"/>
</dbReference>
<feature type="transmembrane region" description="Helical" evidence="1">
    <location>
        <begin position="6"/>
        <end position="25"/>
    </location>
</feature>
<dbReference type="AlphaFoldDB" id="A0A7C9FNW2"/>